<keyword evidence="6" id="KW-0276">Fatty acid metabolism</keyword>
<dbReference type="OrthoDB" id="538336at2759"/>
<evidence type="ECO:0000256" key="10">
    <source>
        <dbReference type="PIRNR" id="PIRNR000168"/>
    </source>
</evidence>
<dbReference type="UniPathway" id="UPA00661"/>
<dbReference type="Proteomes" id="UP000053820">
    <property type="component" value="Unassembled WGS sequence"/>
</dbReference>
<comment type="similarity">
    <text evidence="3 10">Belongs to the acyl-CoA oxidase family.</text>
</comment>
<dbReference type="Pfam" id="PF22924">
    <property type="entry name" value="ACOX_C_alpha1"/>
    <property type="match status" value="1"/>
</dbReference>
<evidence type="ECO:0000256" key="8">
    <source>
        <dbReference type="ARBA" id="ARBA00023098"/>
    </source>
</evidence>
<dbReference type="FunFam" id="2.40.110.10:FF:000003">
    <property type="entry name" value="Acyl-coenzyme A oxidase"/>
    <property type="match status" value="1"/>
</dbReference>
<dbReference type="InterPro" id="IPR037069">
    <property type="entry name" value="AcylCoA_DH/ox_N_sf"/>
</dbReference>
<comment type="cofactor">
    <cofactor evidence="1">
        <name>FAD</name>
        <dbReference type="ChEBI" id="CHEBI:57692"/>
    </cofactor>
</comment>
<keyword evidence="4 10" id="KW-0285">Flavoprotein</keyword>
<evidence type="ECO:0000256" key="12">
    <source>
        <dbReference type="PIRSR" id="PIRSR000168-2"/>
    </source>
</evidence>
<dbReference type="SUPFAM" id="SSF56645">
    <property type="entry name" value="Acyl-CoA dehydrogenase NM domain-like"/>
    <property type="match status" value="1"/>
</dbReference>
<gene>
    <name evidence="16" type="ORF">HYDPIDRAFT_96089</name>
</gene>
<dbReference type="InterPro" id="IPR009100">
    <property type="entry name" value="AcylCoA_DH/oxidase_NM_dom_sf"/>
</dbReference>
<evidence type="ECO:0000256" key="2">
    <source>
        <dbReference type="ARBA" id="ARBA00004275"/>
    </source>
</evidence>
<evidence type="ECO:0000313" key="17">
    <source>
        <dbReference type="Proteomes" id="UP000053820"/>
    </source>
</evidence>
<dbReference type="GO" id="GO:0003997">
    <property type="term" value="F:acyl-CoA oxidase activity"/>
    <property type="evidence" value="ECO:0007669"/>
    <property type="project" value="InterPro"/>
</dbReference>
<dbReference type="Pfam" id="PF01756">
    <property type="entry name" value="ACOX"/>
    <property type="match status" value="1"/>
</dbReference>
<dbReference type="GO" id="GO:0055088">
    <property type="term" value="P:lipid homeostasis"/>
    <property type="evidence" value="ECO:0007669"/>
    <property type="project" value="TreeGrafter"/>
</dbReference>
<dbReference type="GO" id="GO:0033540">
    <property type="term" value="P:fatty acid beta-oxidation using acyl-CoA oxidase"/>
    <property type="evidence" value="ECO:0007669"/>
    <property type="project" value="UniProtKB-UniPathway"/>
</dbReference>
<proteinExistence type="inferred from homology"/>
<evidence type="ECO:0000259" key="14">
    <source>
        <dbReference type="Pfam" id="PF14749"/>
    </source>
</evidence>
<evidence type="ECO:0000313" key="16">
    <source>
        <dbReference type="EMBL" id="KIJ61734.1"/>
    </source>
</evidence>
<dbReference type="PIRSF" id="PIRSF000168">
    <property type="entry name" value="Acyl-CoA_oxidase"/>
    <property type="match status" value="1"/>
</dbReference>
<evidence type="ECO:0000256" key="11">
    <source>
        <dbReference type="PIRSR" id="PIRSR000168-1"/>
    </source>
</evidence>
<evidence type="ECO:0000256" key="7">
    <source>
        <dbReference type="ARBA" id="ARBA00023002"/>
    </source>
</evidence>
<dbReference type="InterPro" id="IPR046373">
    <property type="entry name" value="Acyl-CoA_Oxase/DH_mid-dom_sf"/>
</dbReference>
<evidence type="ECO:0000256" key="4">
    <source>
        <dbReference type="ARBA" id="ARBA00022630"/>
    </source>
</evidence>
<feature type="domain" description="Acyl-CoA oxidase C-terminal" evidence="13">
    <location>
        <begin position="488"/>
        <end position="661"/>
    </location>
</feature>
<dbReference type="InterPro" id="IPR055060">
    <property type="entry name" value="ACOX_C_alpha1"/>
</dbReference>
<dbReference type="InterPro" id="IPR012258">
    <property type="entry name" value="Acyl-CoA_oxidase"/>
</dbReference>
<dbReference type="SUPFAM" id="SSF47203">
    <property type="entry name" value="Acyl-CoA dehydrogenase C-terminal domain-like"/>
    <property type="match status" value="2"/>
</dbReference>
<dbReference type="GO" id="GO:0005504">
    <property type="term" value="F:fatty acid binding"/>
    <property type="evidence" value="ECO:0007669"/>
    <property type="project" value="TreeGrafter"/>
</dbReference>
<sequence>MAPNIDINAQTATDMKNSRARASIDLQTIRDYLFAGRSNWETHVKLENVLRKESLFDKSNKEFIGRVEAYRRALAITRRLTELQRLHGWTKEETAQATSILSEVLPVTLHDLAFEPVFVGQGSPALMAEYWGLVTHKGIQGCYLQTELGHGTNVVRLETTARYLPETQEFEIHSPSLTSTKWWIGGLGKTATHGIVQAKLILPGGTDMGPHLFLVQLRSLEDHSVLPGITVGDIGPKAGGGMAATDNGFARFDHVKIPRKNMFSKFAEVTEDGRYIKPVNPKHSFGGMMYIRATMVTSAGWTLARGITIAIRYTTVRRQGELDANGLERQVITYPSTYYRLLPILSRAYVFIELGRQTTKAFSSLKERIGKGEFDYLAEIHASLCGLKVLVSTATVKDLETARRALGGHGYSAFAGIGRLYADYLPAVTYEGDNFVLDGQVVRAALKSYKSLASDPNRRLGSHSYYLRLQKDDAIKRPVVDASTWKDPRAIIHLLEWRAALAVKDFARTVDEPDAGINQRLARAITEAFVATQVGEMIAGLSKLPQLEAGVIGDLYHLYLMTTAEEAFVDLFSLGLLRHGADEVDPTRELRLAIKANCSQLLPNAVGLTDSFSFSDWALDSALGVFDGRVYEELWRRVQLEPLNQTEGTPGYEESLKPMLQQGRMIASQAKSRL</sequence>
<feature type="domain" description="Acyl-CoA oxidase C-alpha1" evidence="15">
    <location>
        <begin position="285"/>
        <end position="445"/>
    </location>
</feature>
<dbReference type="Gene3D" id="1.10.540.10">
    <property type="entry name" value="Acyl-CoA dehydrogenase/oxidase, N-terminal domain"/>
    <property type="match status" value="1"/>
</dbReference>
<evidence type="ECO:0000256" key="1">
    <source>
        <dbReference type="ARBA" id="ARBA00001974"/>
    </source>
</evidence>
<evidence type="ECO:0000259" key="13">
    <source>
        <dbReference type="Pfam" id="PF01756"/>
    </source>
</evidence>
<name>A0A0C9V7W5_9AGAM</name>
<feature type="domain" description="Acyl-coenzyme A oxidase N-terminal" evidence="14">
    <location>
        <begin position="30"/>
        <end position="129"/>
    </location>
</feature>
<dbReference type="AlphaFoldDB" id="A0A0C9V7W5"/>
<dbReference type="HOGENOM" id="CLU_014629_3_1_1"/>
<evidence type="ECO:0000256" key="5">
    <source>
        <dbReference type="ARBA" id="ARBA00022827"/>
    </source>
</evidence>
<dbReference type="GO" id="GO:0005777">
    <property type="term" value="C:peroxisome"/>
    <property type="evidence" value="ECO:0007669"/>
    <property type="project" value="UniProtKB-SubCell"/>
</dbReference>
<keyword evidence="9" id="KW-0576">Peroxisome</keyword>
<dbReference type="InterPro" id="IPR029320">
    <property type="entry name" value="Acyl-CoA_ox_N"/>
</dbReference>
<dbReference type="GO" id="GO:0071949">
    <property type="term" value="F:FAD binding"/>
    <property type="evidence" value="ECO:0007669"/>
    <property type="project" value="InterPro"/>
</dbReference>
<reference evidence="16 17" key="1">
    <citation type="submission" date="2014-04" db="EMBL/GenBank/DDBJ databases">
        <title>Evolutionary Origins and Diversification of the Mycorrhizal Mutualists.</title>
        <authorList>
            <consortium name="DOE Joint Genome Institute"/>
            <consortium name="Mycorrhizal Genomics Consortium"/>
            <person name="Kohler A."/>
            <person name="Kuo A."/>
            <person name="Nagy L.G."/>
            <person name="Floudas D."/>
            <person name="Copeland A."/>
            <person name="Barry K.W."/>
            <person name="Cichocki N."/>
            <person name="Veneault-Fourrey C."/>
            <person name="LaButti K."/>
            <person name="Lindquist E.A."/>
            <person name="Lipzen A."/>
            <person name="Lundell T."/>
            <person name="Morin E."/>
            <person name="Murat C."/>
            <person name="Riley R."/>
            <person name="Ohm R."/>
            <person name="Sun H."/>
            <person name="Tunlid A."/>
            <person name="Henrissat B."/>
            <person name="Grigoriev I.V."/>
            <person name="Hibbett D.S."/>
            <person name="Martin F."/>
        </authorList>
    </citation>
    <scope>NUCLEOTIDE SEQUENCE [LARGE SCALE GENOMIC DNA]</scope>
    <source>
        <strain evidence="16 17">MD-312</strain>
    </source>
</reference>
<comment type="subcellular location">
    <subcellularLocation>
        <location evidence="2">Peroxisome</location>
    </subcellularLocation>
</comment>
<keyword evidence="7" id="KW-0560">Oxidoreductase</keyword>
<dbReference type="Gene3D" id="1.20.140.10">
    <property type="entry name" value="Butyryl-CoA Dehydrogenase, subunit A, domain 3"/>
    <property type="match status" value="2"/>
</dbReference>
<dbReference type="InterPro" id="IPR002655">
    <property type="entry name" value="Acyl-CoA_oxidase_C"/>
</dbReference>
<feature type="binding site" evidence="12">
    <location>
        <position position="185"/>
    </location>
    <ligand>
        <name>FAD</name>
        <dbReference type="ChEBI" id="CHEBI:57692"/>
    </ligand>
</feature>
<dbReference type="PANTHER" id="PTHR10909:SF250">
    <property type="entry name" value="PEROXISOMAL ACYL-COENZYME A OXIDASE 1"/>
    <property type="match status" value="1"/>
</dbReference>
<feature type="active site" description="Proton acceptor" evidence="11">
    <location>
        <position position="431"/>
    </location>
</feature>
<evidence type="ECO:0000259" key="15">
    <source>
        <dbReference type="Pfam" id="PF22924"/>
    </source>
</evidence>
<dbReference type="Pfam" id="PF14749">
    <property type="entry name" value="Acyl-CoA_ox_N"/>
    <property type="match status" value="1"/>
</dbReference>
<dbReference type="Gene3D" id="2.40.110.10">
    <property type="entry name" value="Butyryl-CoA Dehydrogenase, subunit A, domain 2"/>
    <property type="match status" value="1"/>
</dbReference>
<dbReference type="EMBL" id="KN839860">
    <property type="protein sequence ID" value="KIJ61734.1"/>
    <property type="molecule type" value="Genomic_DNA"/>
</dbReference>
<evidence type="ECO:0000256" key="3">
    <source>
        <dbReference type="ARBA" id="ARBA00006288"/>
    </source>
</evidence>
<dbReference type="InterPro" id="IPR036250">
    <property type="entry name" value="AcylCo_DH-like_C"/>
</dbReference>
<organism evidence="16 17">
    <name type="scientific">Hydnomerulius pinastri MD-312</name>
    <dbReference type="NCBI Taxonomy" id="994086"/>
    <lineage>
        <taxon>Eukaryota</taxon>
        <taxon>Fungi</taxon>
        <taxon>Dikarya</taxon>
        <taxon>Basidiomycota</taxon>
        <taxon>Agaricomycotina</taxon>
        <taxon>Agaricomycetes</taxon>
        <taxon>Agaricomycetidae</taxon>
        <taxon>Boletales</taxon>
        <taxon>Boletales incertae sedis</taxon>
        <taxon>Leucogyrophana</taxon>
    </lineage>
</organism>
<keyword evidence="17" id="KW-1185">Reference proteome</keyword>
<protein>
    <recommendedName>
        <fullName evidence="10">Acyl-coenzyme A oxidase</fullName>
    </recommendedName>
</protein>
<evidence type="ECO:0000256" key="6">
    <source>
        <dbReference type="ARBA" id="ARBA00022832"/>
    </source>
</evidence>
<dbReference type="PANTHER" id="PTHR10909">
    <property type="entry name" value="ELECTRON TRANSPORT OXIDOREDUCTASE"/>
    <property type="match status" value="1"/>
</dbReference>
<evidence type="ECO:0000256" key="9">
    <source>
        <dbReference type="ARBA" id="ARBA00023140"/>
    </source>
</evidence>
<keyword evidence="5 10" id="KW-0274">FAD</keyword>
<feature type="binding site" evidence="12">
    <location>
        <position position="146"/>
    </location>
    <ligand>
        <name>FAD</name>
        <dbReference type="ChEBI" id="CHEBI:57692"/>
    </ligand>
</feature>
<accession>A0A0C9V7W5</accession>
<keyword evidence="8" id="KW-0443">Lipid metabolism</keyword>